<gene>
    <name evidence="1" type="ORF">IW248_000047</name>
</gene>
<protein>
    <submittedName>
        <fullName evidence="1">PIN domain nuclease of toxin-antitoxin system</fullName>
    </submittedName>
</protein>
<dbReference type="Proteomes" id="UP000614915">
    <property type="component" value="Unassembled WGS sequence"/>
</dbReference>
<evidence type="ECO:0000313" key="1">
    <source>
        <dbReference type="EMBL" id="MBG6063760.1"/>
    </source>
</evidence>
<proteinExistence type="predicted"/>
<evidence type="ECO:0000313" key="2">
    <source>
        <dbReference type="Proteomes" id="UP000614915"/>
    </source>
</evidence>
<comment type="caution">
    <text evidence="1">The sequence shown here is derived from an EMBL/GenBank/DDBJ whole genome shotgun (WGS) entry which is preliminary data.</text>
</comment>
<name>A0ABS0J9N6_9ACTN</name>
<reference evidence="1 2" key="1">
    <citation type="submission" date="2020-11" db="EMBL/GenBank/DDBJ databases">
        <title>Sequencing the genomes of 1000 actinobacteria strains.</title>
        <authorList>
            <person name="Klenk H.-P."/>
        </authorList>
    </citation>
    <scope>NUCLEOTIDE SEQUENCE [LARGE SCALE GENOMIC DNA]</scope>
    <source>
        <strain evidence="1 2">DSM 101692</strain>
    </source>
</reference>
<dbReference type="EMBL" id="JADOTX010000001">
    <property type="protein sequence ID" value="MBG6063760.1"/>
    <property type="molecule type" value="Genomic_DNA"/>
</dbReference>
<keyword evidence="2" id="KW-1185">Reference proteome</keyword>
<accession>A0ABS0J9N6</accession>
<organism evidence="1 2">
    <name type="scientific">Micromonospora ureilytica</name>
    <dbReference type="NCBI Taxonomy" id="709868"/>
    <lineage>
        <taxon>Bacteria</taxon>
        <taxon>Bacillati</taxon>
        <taxon>Actinomycetota</taxon>
        <taxon>Actinomycetes</taxon>
        <taxon>Micromonosporales</taxon>
        <taxon>Micromonosporaceae</taxon>
        <taxon>Micromonospora</taxon>
    </lineage>
</organism>
<sequence>MLANRWRMTLLLDTHVALWAITGDATVGTEFLDRLRHEPGGLSQATRTTIAEVGTSANRFGMETYWHDH</sequence>